<accession>L0WJB8</accession>
<dbReference type="EMBL" id="AMRJ01000001">
    <property type="protein sequence ID" value="EKF75910.1"/>
    <property type="molecule type" value="Genomic_DNA"/>
</dbReference>
<reference evidence="2 3" key="1">
    <citation type="journal article" date="2012" name="J. Bacteriol.">
        <title>Genome Sequence of the Alkane-Degrading Bacterium Alcanivorax hongdengensis Type Strain A-11-3.</title>
        <authorList>
            <person name="Lai Q."/>
            <person name="Shao Z."/>
        </authorList>
    </citation>
    <scope>NUCLEOTIDE SEQUENCE [LARGE SCALE GENOMIC DNA]</scope>
    <source>
        <strain evidence="2 3">A-11-3</strain>
    </source>
</reference>
<proteinExistence type="predicted"/>
<dbReference type="SUPFAM" id="SSF141371">
    <property type="entry name" value="PilZ domain-like"/>
    <property type="match status" value="1"/>
</dbReference>
<dbReference type="RefSeq" id="WP_008927274.1">
    <property type="nucleotide sequence ID" value="NZ_AMRJ01000001.1"/>
</dbReference>
<dbReference type="AlphaFoldDB" id="L0WJB8"/>
<dbReference type="PATRIC" id="fig|1177179.3.peg.81"/>
<dbReference type="InterPro" id="IPR009875">
    <property type="entry name" value="PilZ_domain"/>
</dbReference>
<evidence type="ECO:0000313" key="3">
    <source>
        <dbReference type="Proteomes" id="UP000010164"/>
    </source>
</evidence>
<sequence length="119" mass="13179">MKERRRAHRIAFDGAATLIFGQDRYPVSLEDLSVQGARVSLSEPLALPDASPVTLHIVLDDSDIQLLLPALIKRQMGSDVGLMFKRAAVEDMQHLRRLVMLHQGDEAEDDPATLLPPEA</sequence>
<evidence type="ECO:0000259" key="1">
    <source>
        <dbReference type="Pfam" id="PF07238"/>
    </source>
</evidence>
<dbReference type="Proteomes" id="UP000010164">
    <property type="component" value="Unassembled WGS sequence"/>
</dbReference>
<organism evidence="2 3">
    <name type="scientific">Alcanivorax hongdengensis A-11-3</name>
    <dbReference type="NCBI Taxonomy" id="1177179"/>
    <lineage>
        <taxon>Bacteria</taxon>
        <taxon>Pseudomonadati</taxon>
        <taxon>Pseudomonadota</taxon>
        <taxon>Gammaproteobacteria</taxon>
        <taxon>Oceanospirillales</taxon>
        <taxon>Alcanivoracaceae</taxon>
        <taxon>Alcanivorax</taxon>
    </lineage>
</organism>
<dbReference type="OrthoDB" id="5298508at2"/>
<dbReference type="eggNOG" id="ENOG5032YUI">
    <property type="taxonomic scope" value="Bacteria"/>
</dbReference>
<dbReference type="GO" id="GO:0035438">
    <property type="term" value="F:cyclic-di-GMP binding"/>
    <property type="evidence" value="ECO:0007669"/>
    <property type="project" value="InterPro"/>
</dbReference>
<keyword evidence="3" id="KW-1185">Reference proteome</keyword>
<name>L0WJB8_9GAMM</name>
<dbReference type="Pfam" id="PF07238">
    <property type="entry name" value="PilZ"/>
    <property type="match status" value="1"/>
</dbReference>
<dbReference type="Gene3D" id="2.40.10.220">
    <property type="entry name" value="predicted glycosyltransferase like domains"/>
    <property type="match status" value="1"/>
</dbReference>
<feature type="domain" description="PilZ" evidence="1">
    <location>
        <begin position="3"/>
        <end position="100"/>
    </location>
</feature>
<evidence type="ECO:0000313" key="2">
    <source>
        <dbReference type="EMBL" id="EKF75910.1"/>
    </source>
</evidence>
<comment type="caution">
    <text evidence="2">The sequence shown here is derived from an EMBL/GenBank/DDBJ whole genome shotgun (WGS) entry which is preliminary data.</text>
</comment>
<gene>
    <name evidence="2" type="ORF">A11A3_00410</name>
</gene>
<dbReference type="STRING" id="1177179.A11A3_00410"/>
<protein>
    <recommendedName>
        <fullName evidence="1">PilZ domain-containing protein</fullName>
    </recommendedName>
</protein>